<gene>
    <name evidence="2" type="ORF">K466DRAFT_516754</name>
</gene>
<proteinExistence type="predicted"/>
<dbReference type="Pfam" id="PF20236">
    <property type="entry name" value="DUF6593"/>
    <property type="match status" value="1"/>
</dbReference>
<dbReference type="InParanoid" id="A0A5C3PM76"/>
<reference evidence="2 3" key="1">
    <citation type="journal article" date="2019" name="Nat. Ecol. Evol.">
        <title>Megaphylogeny resolves global patterns of mushroom evolution.</title>
        <authorList>
            <person name="Varga T."/>
            <person name="Krizsan K."/>
            <person name="Foldi C."/>
            <person name="Dima B."/>
            <person name="Sanchez-Garcia M."/>
            <person name="Sanchez-Ramirez S."/>
            <person name="Szollosi G.J."/>
            <person name="Szarkandi J.G."/>
            <person name="Papp V."/>
            <person name="Albert L."/>
            <person name="Andreopoulos W."/>
            <person name="Angelini C."/>
            <person name="Antonin V."/>
            <person name="Barry K.W."/>
            <person name="Bougher N.L."/>
            <person name="Buchanan P."/>
            <person name="Buyck B."/>
            <person name="Bense V."/>
            <person name="Catcheside P."/>
            <person name="Chovatia M."/>
            <person name="Cooper J."/>
            <person name="Damon W."/>
            <person name="Desjardin D."/>
            <person name="Finy P."/>
            <person name="Geml J."/>
            <person name="Haridas S."/>
            <person name="Hughes K."/>
            <person name="Justo A."/>
            <person name="Karasinski D."/>
            <person name="Kautmanova I."/>
            <person name="Kiss B."/>
            <person name="Kocsube S."/>
            <person name="Kotiranta H."/>
            <person name="LaButti K.M."/>
            <person name="Lechner B.E."/>
            <person name="Liimatainen K."/>
            <person name="Lipzen A."/>
            <person name="Lukacs Z."/>
            <person name="Mihaltcheva S."/>
            <person name="Morgado L.N."/>
            <person name="Niskanen T."/>
            <person name="Noordeloos M.E."/>
            <person name="Ohm R.A."/>
            <person name="Ortiz-Santana B."/>
            <person name="Ovrebo C."/>
            <person name="Racz N."/>
            <person name="Riley R."/>
            <person name="Savchenko A."/>
            <person name="Shiryaev A."/>
            <person name="Soop K."/>
            <person name="Spirin V."/>
            <person name="Szebenyi C."/>
            <person name="Tomsovsky M."/>
            <person name="Tulloss R.E."/>
            <person name="Uehling J."/>
            <person name="Grigoriev I.V."/>
            <person name="Vagvolgyi C."/>
            <person name="Papp T."/>
            <person name="Martin F.M."/>
            <person name="Miettinen O."/>
            <person name="Hibbett D.S."/>
            <person name="Nagy L.G."/>
        </authorList>
    </citation>
    <scope>NUCLEOTIDE SEQUENCE [LARGE SCALE GENOMIC DNA]</scope>
    <source>
        <strain evidence="2 3">HHB13444</strain>
    </source>
</reference>
<dbReference type="AlphaFoldDB" id="A0A5C3PM76"/>
<evidence type="ECO:0000259" key="1">
    <source>
        <dbReference type="Pfam" id="PF20236"/>
    </source>
</evidence>
<evidence type="ECO:0000313" key="3">
    <source>
        <dbReference type="Proteomes" id="UP000308197"/>
    </source>
</evidence>
<dbReference type="Proteomes" id="UP000308197">
    <property type="component" value="Unassembled WGS sequence"/>
</dbReference>
<evidence type="ECO:0000313" key="2">
    <source>
        <dbReference type="EMBL" id="TFK90626.1"/>
    </source>
</evidence>
<protein>
    <recommendedName>
        <fullName evidence="1">DUF6593 domain-containing protein</fullName>
    </recommendedName>
</protein>
<feature type="domain" description="DUF6593" evidence="1">
    <location>
        <begin position="61"/>
        <end position="183"/>
    </location>
</feature>
<keyword evidence="3" id="KW-1185">Reference proteome</keyword>
<accession>A0A5C3PM76</accession>
<dbReference type="EMBL" id="ML211040">
    <property type="protein sequence ID" value="TFK90626.1"/>
    <property type="molecule type" value="Genomic_DNA"/>
</dbReference>
<sequence>MTSFGLPYFLEDTTGKITGSDFIDLHTRMHLSLKQTLRDAHHTAYIIYDLSSRSGGRGGLLVPLATLDFGPNNALGTVKIGDGDHIQMSHYLTKVAGFSRHASVTSKSRKFKAADGQEYRWTLQADGEWQCTNAKNNYHVATYSMKPAGEPQYSSSSGCMLTVEEAYPHLVGELLASLVIIRHIEEHNL</sequence>
<name>A0A5C3PM76_9APHY</name>
<dbReference type="InterPro" id="IPR046528">
    <property type="entry name" value="DUF6593"/>
</dbReference>
<organism evidence="2 3">
    <name type="scientific">Polyporus arcularius HHB13444</name>
    <dbReference type="NCBI Taxonomy" id="1314778"/>
    <lineage>
        <taxon>Eukaryota</taxon>
        <taxon>Fungi</taxon>
        <taxon>Dikarya</taxon>
        <taxon>Basidiomycota</taxon>
        <taxon>Agaricomycotina</taxon>
        <taxon>Agaricomycetes</taxon>
        <taxon>Polyporales</taxon>
        <taxon>Polyporaceae</taxon>
        <taxon>Polyporus</taxon>
    </lineage>
</organism>